<feature type="domain" description="SAM-dependent MTase RsmB/NOP-type" evidence="15">
    <location>
        <begin position="66"/>
        <end position="360"/>
    </location>
</feature>
<dbReference type="PANTHER" id="PTHR22808:SF3">
    <property type="entry name" value="5-METHYLCYTOSINE RRNA METHYLTRANSFERASE NSUN4"/>
    <property type="match status" value="1"/>
</dbReference>
<keyword evidence="2" id="KW-0698">rRNA processing</keyword>
<comment type="caution">
    <text evidence="16">The sequence shown here is derived from an EMBL/GenBank/DDBJ whole genome shotgun (WGS) entry which is preliminary data.</text>
</comment>
<dbReference type="GO" id="GO:0005762">
    <property type="term" value="C:mitochondrial large ribosomal subunit"/>
    <property type="evidence" value="ECO:0007669"/>
    <property type="project" value="TreeGrafter"/>
</dbReference>
<dbReference type="AlphaFoldDB" id="A0A851F0C8"/>
<dbReference type="InterPro" id="IPR001678">
    <property type="entry name" value="MeTrfase_RsmB-F_NOP2_dom"/>
</dbReference>
<comment type="catalytic activity">
    <reaction evidence="11">
        <text>a cytidine in mRNA + S-adenosyl-L-methionine = a 5-methylcytidine in mRNA + S-adenosyl-L-homocysteine + H(+)</text>
        <dbReference type="Rhea" id="RHEA:61464"/>
        <dbReference type="Rhea" id="RHEA-COMP:15145"/>
        <dbReference type="Rhea" id="RHEA-COMP:15826"/>
        <dbReference type="ChEBI" id="CHEBI:15378"/>
        <dbReference type="ChEBI" id="CHEBI:57856"/>
        <dbReference type="ChEBI" id="CHEBI:59789"/>
        <dbReference type="ChEBI" id="CHEBI:74483"/>
        <dbReference type="ChEBI" id="CHEBI:82748"/>
    </reaction>
</comment>
<evidence type="ECO:0000313" key="16">
    <source>
        <dbReference type="EMBL" id="NWI86078.1"/>
    </source>
</evidence>
<dbReference type="Proteomes" id="UP000633448">
    <property type="component" value="Unassembled WGS sequence"/>
</dbReference>
<organism evidence="16 17">
    <name type="scientific">Pitta sordida</name>
    <name type="common">Hooded pitta</name>
    <dbReference type="NCBI Taxonomy" id="9163"/>
    <lineage>
        <taxon>Eukaryota</taxon>
        <taxon>Metazoa</taxon>
        <taxon>Chordata</taxon>
        <taxon>Craniata</taxon>
        <taxon>Vertebrata</taxon>
        <taxon>Euteleostomi</taxon>
        <taxon>Archelosauria</taxon>
        <taxon>Archosauria</taxon>
        <taxon>Dinosauria</taxon>
        <taxon>Saurischia</taxon>
        <taxon>Theropoda</taxon>
        <taxon>Coelurosauria</taxon>
        <taxon>Aves</taxon>
        <taxon>Neognathae</taxon>
        <taxon>Neoaves</taxon>
        <taxon>Telluraves</taxon>
        <taxon>Australaves</taxon>
        <taxon>Passeriformes</taxon>
        <taxon>Pittidae</taxon>
        <taxon>Pitta</taxon>
    </lineage>
</organism>
<keyword evidence="5 14" id="KW-0949">S-adenosyl-L-methionine</keyword>
<evidence type="ECO:0000256" key="3">
    <source>
        <dbReference type="ARBA" id="ARBA00022603"/>
    </source>
</evidence>
<gene>
    <name evidence="16" type="primary">Nsun4</name>
    <name evidence="16" type="ORF">PITSOR_R00540</name>
</gene>
<dbReference type="FunFam" id="3.40.50.150:FF:000055">
    <property type="entry name" value="5-methylcytosine rRNA methyltransferase NSUN4"/>
    <property type="match status" value="1"/>
</dbReference>
<keyword evidence="17" id="KW-1185">Reference proteome</keyword>
<sequence length="360" mass="40721">RHRHKEKWATTAPRIPSTRLALHHFDMNYSLHLSDLWPSVRAGLLCEQKYGALLNNFSVPEDVAQELELLNATDFVSKALQKAQQSQQETMTQAETSPPFHASISPRIKCYTFPRGDITRFHPARPDTLGLLGYYLMDAASLLPVLALNVQQDDIVLDLCAAPGGKTLALLQTGLCGHLAANDVSNSRTKRLYQILQSYVPKEVRETVSVTSYDGRNWMEVEGGTFHKVLVDVPCTTDRHSAMEEENNIFHKRRTKERQMLPMLQLQLLMAGILATKPGGEVVYSTCSLSPLQNECVIERAVEIAETQFNINIHVEDLSHFRTLFQDTFSFFSDCRLGELVLPHLTANFGPMYFCKLRRM</sequence>
<feature type="non-terminal residue" evidence="16">
    <location>
        <position position="360"/>
    </location>
</feature>
<keyword evidence="3 14" id="KW-0489">Methyltransferase</keyword>
<evidence type="ECO:0000256" key="6">
    <source>
        <dbReference type="ARBA" id="ARBA00022884"/>
    </source>
</evidence>
<feature type="active site" description="Nucleophile" evidence="14">
    <location>
        <position position="287"/>
    </location>
</feature>
<dbReference type="CDD" id="cd02440">
    <property type="entry name" value="AdoMet_MTases"/>
    <property type="match status" value="1"/>
</dbReference>
<feature type="non-terminal residue" evidence="16">
    <location>
        <position position="1"/>
    </location>
</feature>
<comment type="catalytic activity">
    <reaction evidence="10">
        <text>a cytidine in rRNA + S-adenosyl-L-methionine = a 5-methylcytidine in rRNA + S-adenosyl-L-homocysteine + H(+)</text>
        <dbReference type="Rhea" id="RHEA:61484"/>
        <dbReference type="Rhea" id="RHEA-COMP:15836"/>
        <dbReference type="Rhea" id="RHEA-COMP:15837"/>
        <dbReference type="ChEBI" id="CHEBI:15378"/>
        <dbReference type="ChEBI" id="CHEBI:57856"/>
        <dbReference type="ChEBI" id="CHEBI:59789"/>
        <dbReference type="ChEBI" id="CHEBI:74483"/>
        <dbReference type="ChEBI" id="CHEBI:82748"/>
    </reaction>
</comment>
<feature type="binding site" evidence="14">
    <location>
        <begin position="160"/>
        <end position="166"/>
    </location>
    <ligand>
        <name>S-adenosyl-L-methionine</name>
        <dbReference type="ChEBI" id="CHEBI:59789"/>
    </ligand>
</feature>
<dbReference type="InterPro" id="IPR049560">
    <property type="entry name" value="MeTrfase_RsmB-F_NOP2_cat"/>
</dbReference>
<dbReference type="PROSITE" id="PS51686">
    <property type="entry name" value="SAM_MT_RSMB_NOP"/>
    <property type="match status" value="1"/>
</dbReference>
<evidence type="ECO:0000256" key="8">
    <source>
        <dbReference type="ARBA" id="ARBA00023128"/>
    </source>
</evidence>
<dbReference type="Gene3D" id="6.20.240.40">
    <property type="match status" value="1"/>
</dbReference>
<evidence type="ECO:0000256" key="2">
    <source>
        <dbReference type="ARBA" id="ARBA00022552"/>
    </source>
</evidence>
<dbReference type="GO" id="GO:0031167">
    <property type="term" value="P:rRNA methylation"/>
    <property type="evidence" value="ECO:0007669"/>
    <property type="project" value="TreeGrafter"/>
</dbReference>
<evidence type="ECO:0000256" key="4">
    <source>
        <dbReference type="ARBA" id="ARBA00022679"/>
    </source>
</evidence>
<keyword evidence="4 14" id="KW-0808">Transferase</keyword>
<evidence type="ECO:0000313" key="17">
    <source>
        <dbReference type="Proteomes" id="UP000633448"/>
    </source>
</evidence>
<dbReference type="EMBL" id="WEKX01003740">
    <property type="protein sequence ID" value="NWI86078.1"/>
    <property type="molecule type" value="Genomic_DNA"/>
</dbReference>
<dbReference type="PANTHER" id="PTHR22808">
    <property type="entry name" value="NCL1 YEAST -RELATED NOL1/NOP2/FMU SUN DOMAIN-CONTAINING"/>
    <property type="match status" value="1"/>
</dbReference>
<evidence type="ECO:0000256" key="7">
    <source>
        <dbReference type="ARBA" id="ARBA00022946"/>
    </source>
</evidence>
<name>A0A851F0C8_PITSO</name>
<evidence type="ECO:0000256" key="13">
    <source>
        <dbReference type="ARBA" id="ARBA00050049"/>
    </source>
</evidence>
<comment type="similarity">
    <text evidence="14">Belongs to the class I-like SAM-binding methyltransferase superfamily. RsmB/NOP family.</text>
</comment>
<accession>A0A851F0C8</accession>
<evidence type="ECO:0000256" key="11">
    <source>
        <dbReference type="ARBA" id="ARBA00049906"/>
    </source>
</evidence>
<evidence type="ECO:0000259" key="15">
    <source>
        <dbReference type="PROSITE" id="PS51686"/>
    </source>
</evidence>
<dbReference type="OrthoDB" id="8020218at2759"/>
<feature type="binding site" evidence="14">
    <location>
        <position position="183"/>
    </location>
    <ligand>
        <name>S-adenosyl-L-methionine</name>
        <dbReference type="ChEBI" id="CHEBI:59789"/>
    </ligand>
</feature>
<dbReference type="PRINTS" id="PR02008">
    <property type="entry name" value="RCMTFAMILY"/>
</dbReference>
<dbReference type="InterPro" id="IPR029063">
    <property type="entry name" value="SAM-dependent_MTases_sf"/>
</dbReference>
<evidence type="ECO:0000256" key="5">
    <source>
        <dbReference type="ARBA" id="ARBA00022691"/>
    </source>
</evidence>
<evidence type="ECO:0000256" key="9">
    <source>
        <dbReference type="ARBA" id="ARBA00042050"/>
    </source>
</evidence>
<dbReference type="Pfam" id="PF01189">
    <property type="entry name" value="Methyltr_RsmB-F"/>
    <property type="match status" value="1"/>
</dbReference>
<dbReference type="InterPro" id="IPR023267">
    <property type="entry name" value="RCMT"/>
</dbReference>
<protein>
    <recommendedName>
        <fullName evidence="12">5-cytosine rRNA methyltransferase NSUN4</fullName>
    </recommendedName>
    <alternativeName>
        <fullName evidence="13">5-cytosine tRNA methyltransferase NSUN4</fullName>
    </alternativeName>
    <alternativeName>
        <fullName evidence="9">NOL1/NOP2/Sun domain family member 4</fullName>
    </alternativeName>
</protein>
<evidence type="ECO:0000256" key="1">
    <source>
        <dbReference type="ARBA" id="ARBA00004173"/>
    </source>
</evidence>
<dbReference type="GO" id="GO:0003723">
    <property type="term" value="F:RNA binding"/>
    <property type="evidence" value="ECO:0007669"/>
    <property type="project" value="UniProtKB-UniRule"/>
</dbReference>
<dbReference type="GO" id="GO:0008173">
    <property type="term" value="F:RNA methyltransferase activity"/>
    <property type="evidence" value="ECO:0007669"/>
    <property type="project" value="InterPro"/>
</dbReference>
<feature type="binding site" evidence="14">
    <location>
        <position position="232"/>
    </location>
    <ligand>
        <name>S-adenosyl-L-methionine</name>
        <dbReference type="ChEBI" id="CHEBI:59789"/>
    </ligand>
</feature>
<dbReference type="Gene3D" id="3.40.50.150">
    <property type="entry name" value="Vaccinia Virus protein VP39"/>
    <property type="match status" value="1"/>
</dbReference>
<keyword evidence="7" id="KW-0809">Transit peptide</keyword>
<feature type="binding site" evidence="14">
    <location>
        <position position="214"/>
    </location>
    <ligand>
        <name>S-adenosyl-L-methionine</name>
        <dbReference type="ChEBI" id="CHEBI:59789"/>
    </ligand>
</feature>
<evidence type="ECO:0000256" key="14">
    <source>
        <dbReference type="PROSITE-ProRule" id="PRU01023"/>
    </source>
</evidence>
<keyword evidence="6 14" id="KW-0694">RNA-binding</keyword>
<evidence type="ECO:0000256" key="12">
    <source>
        <dbReference type="ARBA" id="ARBA00050027"/>
    </source>
</evidence>
<dbReference type="SUPFAM" id="SSF53335">
    <property type="entry name" value="S-adenosyl-L-methionine-dependent methyltransferases"/>
    <property type="match status" value="1"/>
</dbReference>
<evidence type="ECO:0000256" key="10">
    <source>
        <dbReference type="ARBA" id="ARBA00049302"/>
    </source>
</evidence>
<proteinExistence type="inferred from homology"/>
<comment type="subcellular location">
    <subcellularLocation>
        <location evidence="1">Mitochondrion</location>
    </subcellularLocation>
</comment>
<reference evidence="16" key="1">
    <citation type="submission" date="2019-10" db="EMBL/GenBank/DDBJ databases">
        <title>Bird 10,000 Genomes (B10K) Project - Family phase.</title>
        <authorList>
            <person name="Zhang G."/>
        </authorList>
    </citation>
    <scope>NUCLEOTIDE SEQUENCE</scope>
    <source>
        <strain evidence="16">B10K-DU-002-53</strain>
        <tissue evidence="16">Muscle</tissue>
    </source>
</reference>
<keyword evidence="8" id="KW-0496">Mitochondrion</keyword>